<keyword evidence="1" id="KW-0812">Transmembrane</keyword>
<dbReference type="AlphaFoldDB" id="A0AAJ0HHK0"/>
<keyword evidence="3" id="KW-1185">Reference proteome</keyword>
<dbReference type="PANTHER" id="PTHR35043">
    <property type="entry name" value="TRANSCRIPTION FACTOR DOMAIN-CONTAINING PROTEIN"/>
    <property type="match status" value="1"/>
</dbReference>
<sequence length="99" mass="11475">MVQILWSIFQIIIRAFRHLTISLLELAVLAFALCAIIIYALHWKKPKFVQTTVTILEYKDQIPPDVLGLLGHNSNLENGGIMRSLFLTEYQEDKWFARS</sequence>
<dbReference type="PANTHER" id="PTHR35043:SF7">
    <property type="entry name" value="TRANSCRIPTION FACTOR DOMAIN-CONTAINING PROTEIN"/>
    <property type="match status" value="1"/>
</dbReference>
<evidence type="ECO:0000313" key="3">
    <source>
        <dbReference type="Proteomes" id="UP001275084"/>
    </source>
</evidence>
<dbReference type="EMBL" id="JAUIQD010000004">
    <property type="protein sequence ID" value="KAK3352527.1"/>
    <property type="molecule type" value="Genomic_DNA"/>
</dbReference>
<proteinExistence type="predicted"/>
<name>A0AAJ0HHK0_9PEZI</name>
<gene>
    <name evidence="2" type="ORF">B0T25DRAFT_187259</name>
</gene>
<keyword evidence="1" id="KW-0472">Membrane</keyword>
<organism evidence="2 3">
    <name type="scientific">Lasiosphaeria hispida</name>
    <dbReference type="NCBI Taxonomy" id="260671"/>
    <lineage>
        <taxon>Eukaryota</taxon>
        <taxon>Fungi</taxon>
        <taxon>Dikarya</taxon>
        <taxon>Ascomycota</taxon>
        <taxon>Pezizomycotina</taxon>
        <taxon>Sordariomycetes</taxon>
        <taxon>Sordariomycetidae</taxon>
        <taxon>Sordariales</taxon>
        <taxon>Lasiosphaeriaceae</taxon>
        <taxon>Lasiosphaeria</taxon>
    </lineage>
</organism>
<protein>
    <submittedName>
        <fullName evidence="2">Uncharacterized protein</fullName>
    </submittedName>
</protein>
<dbReference type="Proteomes" id="UP001275084">
    <property type="component" value="Unassembled WGS sequence"/>
</dbReference>
<evidence type="ECO:0000313" key="2">
    <source>
        <dbReference type="EMBL" id="KAK3352527.1"/>
    </source>
</evidence>
<comment type="caution">
    <text evidence="2">The sequence shown here is derived from an EMBL/GenBank/DDBJ whole genome shotgun (WGS) entry which is preliminary data.</text>
</comment>
<accession>A0AAJ0HHK0</accession>
<feature type="transmembrane region" description="Helical" evidence="1">
    <location>
        <begin position="20"/>
        <end position="41"/>
    </location>
</feature>
<reference evidence="2" key="1">
    <citation type="journal article" date="2023" name="Mol. Phylogenet. Evol.">
        <title>Genome-scale phylogeny and comparative genomics of the fungal order Sordariales.</title>
        <authorList>
            <person name="Hensen N."/>
            <person name="Bonometti L."/>
            <person name="Westerberg I."/>
            <person name="Brannstrom I.O."/>
            <person name="Guillou S."/>
            <person name="Cros-Aarteil S."/>
            <person name="Calhoun S."/>
            <person name="Haridas S."/>
            <person name="Kuo A."/>
            <person name="Mondo S."/>
            <person name="Pangilinan J."/>
            <person name="Riley R."/>
            <person name="LaButti K."/>
            <person name="Andreopoulos B."/>
            <person name="Lipzen A."/>
            <person name="Chen C."/>
            <person name="Yan M."/>
            <person name="Daum C."/>
            <person name="Ng V."/>
            <person name="Clum A."/>
            <person name="Steindorff A."/>
            <person name="Ohm R.A."/>
            <person name="Martin F."/>
            <person name="Silar P."/>
            <person name="Natvig D.O."/>
            <person name="Lalanne C."/>
            <person name="Gautier V."/>
            <person name="Ament-Velasquez S.L."/>
            <person name="Kruys A."/>
            <person name="Hutchinson M.I."/>
            <person name="Powell A.J."/>
            <person name="Barry K."/>
            <person name="Miller A.N."/>
            <person name="Grigoriev I.V."/>
            <person name="Debuchy R."/>
            <person name="Gladieux P."/>
            <person name="Hiltunen Thoren M."/>
            <person name="Johannesson H."/>
        </authorList>
    </citation>
    <scope>NUCLEOTIDE SEQUENCE</scope>
    <source>
        <strain evidence="2">CBS 955.72</strain>
    </source>
</reference>
<reference evidence="2" key="2">
    <citation type="submission" date="2023-06" db="EMBL/GenBank/DDBJ databases">
        <authorList>
            <consortium name="Lawrence Berkeley National Laboratory"/>
            <person name="Haridas S."/>
            <person name="Hensen N."/>
            <person name="Bonometti L."/>
            <person name="Westerberg I."/>
            <person name="Brannstrom I.O."/>
            <person name="Guillou S."/>
            <person name="Cros-Aarteil S."/>
            <person name="Calhoun S."/>
            <person name="Kuo A."/>
            <person name="Mondo S."/>
            <person name="Pangilinan J."/>
            <person name="Riley R."/>
            <person name="Labutti K."/>
            <person name="Andreopoulos B."/>
            <person name="Lipzen A."/>
            <person name="Chen C."/>
            <person name="Yanf M."/>
            <person name="Daum C."/>
            <person name="Ng V."/>
            <person name="Clum A."/>
            <person name="Steindorff A."/>
            <person name="Ohm R."/>
            <person name="Martin F."/>
            <person name="Silar P."/>
            <person name="Natvig D."/>
            <person name="Lalanne C."/>
            <person name="Gautier V."/>
            <person name="Ament-Velasquez S.L."/>
            <person name="Kruys A."/>
            <person name="Hutchinson M.I."/>
            <person name="Powell A.J."/>
            <person name="Barry K."/>
            <person name="Miller A.N."/>
            <person name="Grigoriev I.V."/>
            <person name="Debuchy R."/>
            <person name="Gladieux P."/>
            <person name="Thoren M.H."/>
            <person name="Johannesson H."/>
        </authorList>
    </citation>
    <scope>NUCLEOTIDE SEQUENCE</scope>
    <source>
        <strain evidence="2">CBS 955.72</strain>
    </source>
</reference>
<evidence type="ECO:0000256" key="1">
    <source>
        <dbReference type="SAM" id="Phobius"/>
    </source>
</evidence>
<keyword evidence="1" id="KW-1133">Transmembrane helix</keyword>